<comment type="caution">
    <text evidence="2">The sequence shown here is derived from an EMBL/GenBank/DDBJ whole genome shotgun (WGS) entry which is preliminary data.</text>
</comment>
<name>A0A1V6X670_PENNA</name>
<dbReference type="EMBL" id="MOOB01000114">
    <property type="protein sequence ID" value="OQE70565.1"/>
    <property type="molecule type" value="Genomic_DNA"/>
</dbReference>
<gene>
    <name evidence="2" type="ORF">PENNAL_c0114G06683</name>
</gene>
<evidence type="ECO:0000313" key="3">
    <source>
        <dbReference type="Proteomes" id="UP000191691"/>
    </source>
</evidence>
<dbReference type="Proteomes" id="UP000191691">
    <property type="component" value="Unassembled WGS sequence"/>
</dbReference>
<protein>
    <submittedName>
        <fullName evidence="2">Uncharacterized protein</fullName>
    </submittedName>
</protein>
<keyword evidence="3" id="KW-1185">Reference proteome</keyword>
<sequence>MGLIKIIPPNEGIEILEQTNVQGLHMLLCQALNPSDKMDGPHNKHETKVERDEGRGSASPRTVNEPPVFPAREDHGQQLPLRLQLPQNEAQASDAEPFQPLVEELKRLNPDDPQLAHQAAQIVGFYRRLYESYIAKESESQRFESANGELRTANIQLCQEREYLKSRYAKQEQELAYLRQAFDNLGTGIGRLLRSSKGCTSEPMCETSTKVNEEAL</sequence>
<proteinExistence type="predicted"/>
<dbReference type="OMA" id="SEPMCET"/>
<feature type="region of interest" description="Disordered" evidence="1">
    <location>
        <begin position="34"/>
        <end position="73"/>
    </location>
</feature>
<accession>A0A1V6X670</accession>
<dbReference type="AlphaFoldDB" id="A0A1V6X670"/>
<reference evidence="3" key="1">
    <citation type="journal article" date="2017" name="Nat. Microbiol.">
        <title>Global analysis of biosynthetic gene clusters reveals vast potential of secondary metabolite production in Penicillium species.</title>
        <authorList>
            <person name="Nielsen J.C."/>
            <person name="Grijseels S."/>
            <person name="Prigent S."/>
            <person name="Ji B."/>
            <person name="Dainat J."/>
            <person name="Nielsen K.F."/>
            <person name="Frisvad J.C."/>
            <person name="Workman M."/>
            <person name="Nielsen J."/>
        </authorList>
    </citation>
    <scope>NUCLEOTIDE SEQUENCE [LARGE SCALE GENOMIC DNA]</scope>
    <source>
        <strain evidence="3">IBT 13039</strain>
    </source>
</reference>
<evidence type="ECO:0000313" key="2">
    <source>
        <dbReference type="EMBL" id="OQE70565.1"/>
    </source>
</evidence>
<feature type="compositionally biased region" description="Basic and acidic residues" evidence="1">
    <location>
        <begin position="36"/>
        <end position="55"/>
    </location>
</feature>
<organism evidence="2 3">
    <name type="scientific">Penicillium nalgiovense</name>
    <dbReference type="NCBI Taxonomy" id="60175"/>
    <lineage>
        <taxon>Eukaryota</taxon>
        <taxon>Fungi</taxon>
        <taxon>Dikarya</taxon>
        <taxon>Ascomycota</taxon>
        <taxon>Pezizomycotina</taxon>
        <taxon>Eurotiomycetes</taxon>
        <taxon>Eurotiomycetidae</taxon>
        <taxon>Eurotiales</taxon>
        <taxon>Aspergillaceae</taxon>
        <taxon>Penicillium</taxon>
    </lineage>
</organism>
<evidence type="ECO:0000256" key="1">
    <source>
        <dbReference type="SAM" id="MobiDB-lite"/>
    </source>
</evidence>